<organism evidence="2 3">
    <name type="scientific">Faecalibacterium butyricigenerans</name>
    <dbReference type="NCBI Taxonomy" id="1851427"/>
    <lineage>
        <taxon>Bacteria</taxon>
        <taxon>Bacillati</taxon>
        <taxon>Bacillota</taxon>
        <taxon>Clostridia</taxon>
        <taxon>Eubacteriales</taxon>
        <taxon>Oscillospiraceae</taxon>
        <taxon>Faecalibacterium</taxon>
    </lineage>
</organism>
<sequence>MRYAIVFSSKTGNTKLLADTLHDSLPQDACSYFGAPGPAALDADTLYVGFWTDKGTADAAILEFLEQLHGKKVFLFGTAGFGGSEGYFNKILKTVQKSLDRSNTLIGSFMCQGKMPLSVRQRYEAMKKQPIHMPNLDMLIENFDKALSHPDADDLARLKQAVR</sequence>
<dbReference type="EMBL" id="JAJEQL010000015">
    <property type="protein sequence ID" value="MCC2199568.1"/>
    <property type="molecule type" value="Genomic_DNA"/>
</dbReference>
<evidence type="ECO:0000259" key="1">
    <source>
        <dbReference type="Pfam" id="PF12641"/>
    </source>
</evidence>
<dbReference type="Pfam" id="PF12641">
    <property type="entry name" value="Flavodoxin_3"/>
    <property type="match status" value="1"/>
</dbReference>
<dbReference type="Gene3D" id="3.40.50.360">
    <property type="match status" value="1"/>
</dbReference>
<dbReference type="InterPro" id="IPR008254">
    <property type="entry name" value="Flavodoxin/NO_synth"/>
</dbReference>
<dbReference type="RefSeq" id="WP_227621081.1">
    <property type="nucleotide sequence ID" value="NZ_JAJEQL010000015.1"/>
</dbReference>
<dbReference type="InterPro" id="IPR054633">
    <property type="entry name" value="BilS"/>
</dbReference>
<dbReference type="InterPro" id="IPR029039">
    <property type="entry name" value="Flavoprotein-like_sf"/>
</dbReference>
<evidence type="ECO:0000313" key="2">
    <source>
        <dbReference type="EMBL" id="MCC2199568.1"/>
    </source>
</evidence>
<proteinExistence type="predicted"/>
<reference evidence="2" key="1">
    <citation type="submission" date="2021-10" db="EMBL/GenBank/DDBJ databases">
        <title>Anaerobic single-cell dispensing facilitates the cultivation of human gut bacteria.</title>
        <authorList>
            <person name="Afrizal A."/>
        </authorList>
    </citation>
    <scope>NUCLEOTIDE SEQUENCE</scope>
    <source>
        <strain evidence="2">CLA-AA-H233</strain>
    </source>
</reference>
<dbReference type="PROSITE" id="PS00201">
    <property type="entry name" value="FLAVODOXIN"/>
    <property type="match status" value="1"/>
</dbReference>
<dbReference type="SUPFAM" id="SSF52218">
    <property type="entry name" value="Flavoproteins"/>
    <property type="match status" value="1"/>
</dbReference>
<keyword evidence="3" id="KW-1185">Reference proteome</keyword>
<feature type="domain" description="Flavodoxin-like" evidence="1">
    <location>
        <begin position="5"/>
        <end position="162"/>
    </location>
</feature>
<protein>
    <submittedName>
        <fullName evidence="2">Flavodoxin family protein</fullName>
    </submittedName>
</protein>
<dbReference type="InterPro" id="IPR001226">
    <property type="entry name" value="Flavodoxin_CS"/>
</dbReference>
<gene>
    <name evidence="2" type="ORF">LKD23_07365</name>
</gene>
<evidence type="ECO:0000313" key="3">
    <source>
        <dbReference type="Proteomes" id="UP001430637"/>
    </source>
</evidence>
<comment type="caution">
    <text evidence="2">The sequence shown here is derived from an EMBL/GenBank/DDBJ whole genome shotgun (WGS) entry which is preliminary data.</text>
</comment>
<accession>A0ABS8F9G5</accession>
<dbReference type="NCBIfam" id="NF045594">
    <property type="entry name" value="flavodox_BilS"/>
    <property type="match status" value="1"/>
</dbReference>
<dbReference type="Proteomes" id="UP001430637">
    <property type="component" value="Unassembled WGS sequence"/>
</dbReference>
<name>A0ABS8F9G5_9FIRM</name>